<dbReference type="EMBL" id="JAHOPB010000002">
    <property type="protein sequence ID" value="MBU8876314.1"/>
    <property type="molecule type" value="Genomic_DNA"/>
</dbReference>
<dbReference type="Pfam" id="PF07542">
    <property type="entry name" value="ATP12"/>
    <property type="match status" value="1"/>
</dbReference>
<protein>
    <submittedName>
        <fullName evidence="1">ATPase</fullName>
    </submittedName>
</protein>
<evidence type="ECO:0000313" key="1">
    <source>
        <dbReference type="EMBL" id="MBU8876314.1"/>
    </source>
</evidence>
<accession>A0ABS6INY4</accession>
<evidence type="ECO:0000313" key="2">
    <source>
        <dbReference type="Proteomes" id="UP000727907"/>
    </source>
</evidence>
<sequence>MKRFYKQTGVDEGEGGFRVLLDGKPMRTPAKATLVVPTQALAEAIAAEWDSVPDKAEINAAHLPLTRLAATGVDRVASRRDEVIADTAKYAGSDLLCYRATAPDSLVKLQQDRWQPLLDWAAERHGARLLTADGIGFVEQPSEAQARLREAVAAHGDLALSALYNLTHIAGSVVIALAVSDGRLDAEEAFTAAQTDELYQIDRWGDDPTAEKQREGVRRDIGAGARFLSLLENARLRG</sequence>
<reference evidence="1 2" key="1">
    <citation type="submission" date="2021-06" db="EMBL/GenBank/DDBJ databases">
        <authorList>
            <person name="Lee D.H."/>
        </authorList>
    </citation>
    <scope>NUCLEOTIDE SEQUENCE [LARGE SCALE GENOMIC DNA]</scope>
    <source>
        <strain evidence="1 2">MMS21-HV4-11</strain>
    </source>
</reference>
<dbReference type="PANTHER" id="PTHR21013:SF10">
    <property type="entry name" value="ATP SYNTHASE MITOCHONDRIAL F1 COMPLEX ASSEMBLY FACTOR 2"/>
    <property type="match status" value="1"/>
</dbReference>
<dbReference type="PANTHER" id="PTHR21013">
    <property type="entry name" value="ATP SYNTHASE MITOCHONDRIAL F1 COMPLEX ASSEMBLY FACTOR 2/ATP12 PROTEIN, MITOCHONDRIAL PRECURSOR"/>
    <property type="match status" value="1"/>
</dbReference>
<dbReference type="RefSeq" id="WP_216965009.1">
    <property type="nucleotide sequence ID" value="NZ_JAHOPB010000002.1"/>
</dbReference>
<organism evidence="1 2">
    <name type="scientific">Reyranella humidisoli</name>
    <dbReference type="NCBI Taxonomy" id="2849149"/>
    <lineage>
        <taxon>Bacteria</taxon>
        <taxon>Pseudomonadati</taxon>
        <taxon>Pseudomonadota</taxon>
        <taxon>Alphaproteobacteria</taxon>
        <taxon>Hyphomicrobiales</taxon>
        <taxon>Reyranellaceae</taxon>
        <taxon>Reyranella</taxon>
    </lineage>
</organism>
<dbReference type="InterPro" id="IPR011419">
    <property type="entry name" value="ATP12_ATP_synth-F1-assembly"/>
</dbReference>
<gene>
    <name evidence="1" type="ORF">KQ910_21245</name>
</gene>
<comment type="caution">
    <text evidence="1">The sequence shown here is derived from an EMBL/GenBank/DDBJ whole genome shotgun (WGS) entry which is preliminary data.</text>
</comment>
<name>A0ABS6INY4_9HYPH</name>
<proteinExistence type="predicted"/>
<dbReference type="Proteomes" id="UP000727907">
    <property type="component" value="Unassembled WGS sequence"/>
</dbReference>
<keyword evidence="2" id="KW-1185">Reference proteome</keyword>